<feature type="compositionally biased region" description="Basic residues" evidence="1">
    <location>
        <begin position="71"/>
        <end position="96"/>
    </location>
</feature>
<evidence type="ECO:0000313" key="3">
    <source>
        <dbReference type="EnsemblMetazoa" id="ASIC006331-PA"/>
    </source>
</evidence>
<feature type="region of interest" description="Disordered" evidence="1">
    <location>
        <begin position="71"/>
        <end position="100"/>
    </location>
</feature>
<dbReference type="AlphaFoldDB" id="A0A084VLJ9"/>
<dbReference type="EnsemblMetazoa" id="ASIC006331-RA">
    <property type="protein sequence ID" value="ASIC006331-PA"/>
    <property type="gene ID" value="ASIC006331"/>
</dbReference>
<reference evidence="2 4" key="1">
    <citation type="journal article" date="2014" name="BMC Genomics">
        <title>Genome sequence of Anopheles sinensis provides insight into genetics basis of mosquito competence for malaria parasites.</title>
        <authorList>
            <person name="Zhou D."/>
            <person name="Zhang D."/>
            <person name="Ding G."/>
            <person name="Shi L."/>
            <person name="Hou Q."/>
            <person name="Ye Y."/>
            <person name="Xu Y."/>
            <person name="Zhou H."/>
            <person name="Xiong C."/>
            <person name="Li S."/>
            <person name="Yu J."/>
            <person name="Hong S."/>
            <person name="Yu X."/>
            <person name="Zou P."/>
            <person name="Chen C."/>
            <person name="Chang X."/>
            <person name="Wang W."/>
            <person name="Lv Y."/>
            <person name="Sun Y."/>
            <person name="Ma L."/>
            <person name="Shen B."/>
            <person name="Zhu C."/>
        </authorList>
    </citation>
    <scope>NUCLEOTIDE SEQUENCE [LARGE SCALE GENOMIC DNA]</scope>
</reference>
<proteinExistence type="predicted"/>
<protein>
    <submittedName>
        <fullName evidence="2 3">Uncharacterized protein</fullName>
    </submittedName>
</protein>
<organism evidence="2">
    <name type="scientific">Anopheles sinensis</name>
    <name type="common">Mosquito</name>
    <dbReference type="NCBI Taxonomy" id="74873"/>
    <lineage>
        <taxon>Eukaryota</taxon>
        <taxon>Metazoa</taxon>
        <taxon>Ecdysozoa</taxon>
        <taxon>Arthropoda</taxon>
        <taxon>Hexapoda</taxon>
        <taxon>Insecta</taxon>
        <taxon>Pterygota</taxon>
        <taxon>Neoptera</taxon>
        <taxon>Endopterygota</taxon>
        <taxon>Diptera</taxon>
        <taxon>Nematocera</taxon>
        <taxon>Culicoidea</taxon>
        <taxon>Culicidae</taxon>
        <taxon>Anophelinae</taxon>
        <taxon>Anopheles</taxon>
    </lineage>
</organism>
<gene>
    <name evidence="2" type="ORF">ZHAS_00006331</name>
</gene>
<sequence length="132" mass="15108">MGVCFASEGPCAVTSSTPAGWKSTTAIPTERGVTSSWFLGSVRFFGSAPVSRLHRYASERRRCQPTFRTSARWKRNGKKRGRRTTSKRRRATRDKHAKTEWKIPVWGRRVRNQVHRNGCVVVRGDKRSSEKM</sequence>
<dbReference type="Proteomes" id="UP000030765">
    <property type="component" value="Unassembled WGS sequence"/>
</dbReference>
<reference evidence="3" key="2">
    <citation type="submission" date="2020-05" db="UniProtKB">
        <authorList>
            <consortium name="EnsemblMetazoa"/>
        </authorList>
    </citation>
    <scope>IDENTIFICATION</scope>
</reference>
<name>A0A084VLJ9_ANOSI</name>
<accession>A0A084VLJ9</accession>
<keyword evidence="4" id="KW-1185">Reference proteome</keyword>
<dbReference type="EMBL" id="ATLV01014511">
    <property type="status" value="NOT_ANNOTATED_CDS"/>
    <property type="molecule type" value="Genomic_DNA"/>
</dbReference>
<evidence type="ECO:0000256" key="1">
    <source>
        <dbReference type="SAM" id="MobiDB-lite"/>
    </source>
</evidence>
<evidence type="ECO:0000313" key="4">
    <source>
        <dbReference type="Proteomes" id="UP000030765"/>
    </source>
</evidence>
<dbReference type="EMBL" id="KE524974">
    <property type="protein sequence ID" value="KFB38843.1"/>
    <property type="molecule type" value="Genomic_DNA"/>
</dbReference>
<dbReference type="VEuPathDB" id="VectorBase:ASIC006331"/>
<evidence type="ECO:0000313" key="2">
    <source>
        <dbReference type="EMBL" id="KFB38843.1"/>
    </source>
</evidence>